<dbReference type="RefSeq" id="WP_184196471.1">
    <property type="nucleotide sequence ID" value="NZ_JACIIV010000006.1"/>
</dbReference>
<keyword evidence="1" id="KW-0732">Signal</keyword>
<dbReference type="NCBIfam" id="NF035944">
    <property type="entry name" value="PEPxxWA-CTERM"/>
    <property type="match status" value="1"/>
</dbReference>
<reference evidence="3 4" key="1">
    <citation type="submission" date="2020-08" db="EMBL/GenBank/DDBJ databases">
        <title>Genomic Encyclopedia of Type Strains, Phase IV (KMG-IV): sequencing the most valuable type-strain genomes for metagenomic binning, comparative biology and taxonomic classification.</title>
        <authorList>
            <person name="Goeker M."/>
        </authorList>
    </citation>
    <scope>NUCLEOTIDE SEQUENCE [LARGE SCALE GENOMIC DNA]</scope>
    <source>
        <strain evidence="3 4">DSM 102189</strain>
    </source>
</reference>
<dbReference type="InterPro" id="IPR013424">
    <property type="entry name" value="Ice-binding_C"/>
</dbReference>
<feature type="chain" id="PRO_5032822688" description="Ice-binding protein C-terminal domain-containing protein" evidence="1">
    <location>
        <begin position="21"/>
        <end position="204"/>
    </location>
</feature>
<feature type="domain" description="Ice-binding protein C-terminal" evidence="2">
    <location>
        <begin position="172"/>
        <end position="196"/>
    </location>
</feature>
<evidence type="ECO:0000256" key="1">
    <source>
        <dbReference type="SAM" id="SignalP"/>
    </source>
</evidence>
<protein>
    <recommendedName>
        <fullName evidence="2">Ice-binding protein C-terminal domain-containing protein</fullName>
    </recommendedName>
</protein>
<dbReference type="Proteomes" id="UP000538147">
    <property type="component" value="Unassembled WGS sequence"/>
</dbReference>
<name>A0A841L3P4_9SPHN</name>
<feature type="signal peptide" evidence="1">
    <location>
        <begin position="1"/>
        <end position="20"/>
    </location>
</feature>
<evidence type="ECO:0000259" key="2">
    <source>
        <dbReference type="Pfam" id="PF07589"/>
    </source>
</evidence>
<keyword evidence="4" id="KW-1185">Reference proteome</keyword>
<dbReference type="NCBIfam" id="TIGR02595">
    <property type="entry name" value="PEP_CTERM"/>
    <property type="match status" value="1"/>
</dbReference>
<dbReference type="EMBL" id="JACIIV010000006">
    <property type="protein sequence ID" value="MBB6226906.1"/>
    <property type="molecule type" value="Genomic_DNA"/>
</dbReference>
<evidence type="ECO:0000313" key="4">
    <source>
        <dbReference type="Proteomes" id="UP000538147"/>
    </source>
</evidence>
<accession>A0A841L3P4</accession>
<evidence type="ECO:0000313" key="3">
    <source>
        <dbReference type="EMBL" id="MBB6226906.1"/>
    </source>
</evidence>
<gene>
    <name evidence="3" type="ORF">FHS79_001068</name>
</gene>
<organism evidence="3 4">
    <name type="scientific">Polymorphobacter multimanifer</name>
    <dbReference type="NCBI Taxonomy" id="1070431"/>
    <lineage>
        <taxon>Bacteria</taxon>
        <taxon>Pseudomonadati</taxon>
        <taxon>Pseudomonadota</taxon>
        <taxon>Alphaproteobacteria</taxon>
        <taxon>Sphingomonadales</taxon>
        <taxon>Sphingosinicellaceae</taxon>
        <taxon>Polymorphobacter</taxon>
    </lineage>
</organism>
<proteinExistence type="predicted"/>
<dbReference type="Pfam" id="PF07589">
    <property type="entry name" value="PEP-CTERM"/>
    <property type="match status" value="1"/>
</dbReference>
<sequence length="204" mass="21105">MIKLMLAASAAVSLAASASAITVVTSVNGPDTGIPVGQSLITDFNTPAGLSGNYQLVTGSISGQYAAPLGNATQYLAVLGGNTATLTLPRALRSLSFYWGSIDEYNTVSFFNGGDLVSSFTGAQIPPAPADGSQGDPFNNRRVNFNFGGQSVTSVAFNSSANSFELDTVTGAVPEPQTWALLVFGFGMVGATMRRRKYVNSVVS</sequence>
<comment type="caution">
    <text evidence="3">The sequence shown here is derived from an EMBL/GenBank/DDBJ whole genome shotgun (WGS) entry which is preliminary data.</text>
</comment>
<dbReference type="AlphaFoldDB" id="A0A841L3P4"/>